<sequence length="72" mass="8643">MLQDSIVISKSIKVSGNSENKEKADEKYLKSILEDFFEKQFRTVERIIRKGDLQPFTCELKKYFLDKRNRLR</sequence>
<evidence type="ECO:0000313" key="2">
    <source>
        <dbReference type="Proteomes" id="UP000261032"/>
    </source>
</evidence>
<organism evidence="1 2">
    <name type="scientific">Thomasclavelia ramosa</name>
    <dbReference type="NCBI Taxonomy" id="1547"/>
    <lineage>
        <taxon>Bacteria</taxon>
        <taxon>Bacillati</taxon>
        <taxon>Bacillota</taxon>
        <taxon>Erysipelotrichia</taxon>
        <taxon>Erysipelotrichales</taxon>
        <taxon>Coprobacillaceae</taxon>
        <taxon>Thomasclavelia</taxon>
    </lineage>
</organism>
<accession>A0A3E3EB90</accession>
<proteinExistence type="predicted"/>
<dbReference type="EMBL" id="QUSL01000020">
    <property type="protein sequence ID" value="RGD83759.1"/>
    <property type="molecule type" value="Genomic_DNA"/>
</dbReference>
<gene>
    <name evidence="1" type="ORF">DXB93_12020</name>
</gene>
<protein>
    <submittedName>
        <fullName evidence="1">Uncharacterized protein</fullName>
    </submittedName>
</protein>
<dbReference type="Proteomes" id="UP000261032">
    <property type="component" value="Unassembled WGS sequence"/>
</dbReference>
<evidence type="ECO:0000313" key="1">
    <source>
        <dbReference type="EMBL" id="RGD83759.1"/>
    </source>
</evidence>
<name>A0A3E3EB90_9FIRM</name>
<dbReference type="AlphaFoldDB" id="A0A3E3EB90"/>
<reference evidence="1 2" key="1">
    <citation type="submission" date="2018-08" db="EMBL/GenBank/DDBJ databases">
        <title>A genome reference for cultivated species of the human gut microbiota.</title>
        <authorList>
            <person name="Zou Y."/>
            <person name="Xue W."/>
            <person name="Luo G."/>
        </authorList>
    </citation>
    <scope>NUCLEOTIDE SEQUENCE [LARGE SCALE GENOMIC DNA]</scope>
    <source>
        <strain evidence="1 2">OM06-4</strain>
    </source>
</reference>
<comment type="caution">
    <text evidence="1">The sequence shown here is derived from an EMBL/GenBank/DDBJ whole genome shotgun (WGS) entry which is preliminary data.</text>
</comment>